<evidence type="ECO:0000256" key="1">
    <source>
        <dbReference type="ARBA" id="ARBA00001947"/>
    </source>
</evidence>
<dbReference type="Gene3D" id="3.40.630.10">
    <property type="entry name" value="Zn peptidases"/>
    <property type="match status" value="1"/>
</dbReference>
<evidence type="ECO:0000256" key="10">
    <source>
        <dbReference type="ARBA" id="ARBA00023157"/>
    </source>
</evidence>
<dbReference type="SUPFAM" id="SSF54897">
    <property type="entry name" value="Protease propeptides/inhibitors"/>
    <property type="match status" value="1"/>
</dbReference>
<dbReference type="Gene3D" id="3.30.70.340">
    <property type="entry name" value="Metallocarboxypeptidase-like"/>
    <property type="match status" value="1"/>
</dbReference>
<evidence type="ECO:0000256" key="3">
    <source>
        <dbReference type="ARBA" id="ARBA00022645"/>
    </source>
</evidence>
<accession>A0A9N9QEX3</accession>
<organism evidence="14 15">
    <name type="scientific">Ceutorhynchus assimilis</name>
    <name type="common">cabbage seed weevil</name>
    <dbReference type="NCBI Taxonomy" id="467358"/>
    <lineage>
        <taxon>Eukaryota</taxon>
        <taxon>Metazoa</taxon>
        <taxon>Ecdysozoa</taxon>
        <taxon>Arthropoda</taxon>
        <taxon>Hexapoda</taxon>
        <taxon>Insecta</taxon>
        <taxon>Pterygota</taxon>
        <taxon>Neoptera</taxon>
        <taxon>Endopterygota</taxon>
        <taxon>Coleoptera</taxon>
        <taxon>Polyphaga</taxon>
        <taxon>Cucujiformia</taxon>
        <taxon>Curculionidae</taxon>
        <taxon>Ceutorhynchinae</taxon>
        <taxon>Ceutorhynchus</taxon>
    </lineage>
</organism>
<dbReference type="Pfam" id="PF00246">
    <property type="entry name" value="Peptidase_M14"/>
    <property type="match status" value="1"/>
</dbReference>
<keyword evidence="10" id="KW-1015">Disulfide bond</keyword>
<keyword evidence="9" id="KW-0482">Metalloprotease</keyword>
<dbReference type="Pfam" id="PF02244">
    <property type="entry name" value="Propep_M14"/>
    <property type="match status" value="1"/>
</dbReference>
<evidence type="ECO:0000256" key="11">
    <source>
        <dbReference type="PROSITE-ProRule" id="PRU01379"/>
    </source>
</evidence>
<dbReference type="CDD" id="cd03860">
    <property type="entry name" value="M14_CP_A-B_like"/>
    <property type="match status" value="1"/>
</dbReference>
<dbReference type="GO" id="GO:0005615">
    <property type="term" value="C:extracellular space"/>
    <property type="evidence" value="ECO:0007669"/>
    <property type="project" value="TreeGrafter"/>
</dbReference>
<gene>
    <name evidence="14" type="ORF">CEUTPL_LOCUS8070</name>
</gene>
<comment type="similarity">
    <text evidence="2 11">Belongs to the peptidase M14 family.</text>
</comment>
<dbReference type="InterPro" id="IPR003146">
    <property type="entry name" value="M14A_act_pep"/>
</dbReference>
<keyword evidence="3" id="KW-0121">Carboxypeptidase</keyword>
<feature type="chain" id="PRO_5040322106" description="Peptidase M14 domain-containing protein" evidence="12">
    <location>
        <begin position="20"/>
        <end position="431"/>
    </location>
</feature>
<keyword evidence="6 12" id="KW-0732">Signal</keyword>
<feature type="signal peptide" evidence="12">
    <location>
        <begin position="1"/>
        <end position="19"/>
    </location>
</feature>
<dbReference type="GO" id="GO:0006508">
    <property type="term" value="P:proteolysis"/>
    <property type="evidence" value="ECO:0007669"/>
    <property type="project" value="UniProtKB-KW"/>
</dbReference>
<evidence type="ECO:0000256" key="2">
    <source>
        <dbReference type="ARBA" id="ARBA00005988"/>
    </source>
</evidence>
<feature type="active site" description="Proton donor/acceptor" evidence="11">
    <location>
        <position position="386"/>
    </location>
</feature>
<keyword evidence="5" id="KW-0479">Metal-binding</keyword>
<proteinExistence type="inferred from homology"/>
<dbReference type="PANTHER" id="PTHR11705">
    <property type="entry name" value="PROTEASE FAMILY M14 CARBOXYPEPTIDASE A,B"/>
    <property type="match status" value="1"/>
</dbReference>
<dbReference type="GO" id="GO:0004181">
    <property type="term" value="F:metallocarboxypeptidase activity"/>
    <property type="evidence" value="ECO:0007669"/>
    <property type="project" value="InterPro"/>
</dbReference>
<reference evidence="14" key="1">
    <citation type="submission" date="2022-01" db="EMBL/GenBank/DDBJ databases">
        <authorList>
            <person name="King R."/>
        </authorList>
    </citation>
    <scope>NUCLEOTIDE SEQUENCE</scope>
</reference>
<dbReference type="PRINTS" id="PR00765">
    <property type="entry name" value="CRBOXYPTASEA"/>
</dbReference>
<dbReference type="InterPro" id="IPR000834">
    <property type="entry name" value="Peptidase_M14"/>
</dbReference>
<keyword evidence="4" id="KW-0645">Protease</keyword>
<dbReference type="SMART" id="SM00631">
    <property type="entry name" value="Zn_pept"/>
    <property type="match status" value="1"/>
</dbReference>
<evidence type="ECO:0000259" key="13">
    <source>
        <dbReference type="PROSITE" id="PS52035"/>
    </source>
</evidence>
<evidence type="ECO:0000256" key="4">
    <source>
        <dbReference type="ARBA" id="ARBA00022670"/>
    </source>
</evidence>
<dbReference type="PROSITE" id="PS52035">
    <property type="entry name" value="PEPTIDASE_M14"/>
    <property type="match status" value="1"/>
</dbReference>
<dbReference type="FunFam" id="3.40.630.10:FF:000084">
    <property type="entry name" value="Carboxypeptidase B2"/>
    <property type="match status" value="1"/>
</dbReference>
<keyword evidence="7" id="KW-0378">Hydrolase</keyword>
<dbReference type="OrthoDB" id="3626597at2759"/>
<dbReference type="GO" id="GO:0008270">
    <property type="term" value="F:zinc ion binding"/>
    <property type="evidence" value="ECO:0007669"/>
    <property type="project" value="InterPro"/>
</dbReference>
<evidence type="ECO:0000256" key="5">
    <source>
        <dbReference type="ARBA" id="ARBA00022723"/>
    </source>
</evidence>
<evidence type="ECO:0000256" key="12">
    <source>
        <dbReference type="SAM" id="SignalP"/>
    </source>
</evidence>
<dbReference type="SUPFAM" id="SSF53187">
    <property type="entry name" value="Zn-dependent exopeptidases"/>
    <property type="match status" value="1"/>
</dbReference>
<evidence type="ECO:0000256" key="6">
    <source>
        <dbReference type="ARBA" id="ARBA00022729"/>
    </source>
</evidence>
<dbReference type="AlphaFoldDB" id="A0A9N9QEX3"/>
<evidence type="ECO:0000256" key="7">
    <source>
        <dbReference type="ARBA" id="ARBA00022801"/>
    </source>
</evidence>
<evidence type="ECO:0000313" key="15">
    <source>
        <dbReference type="Proteomes" id="UP001152799"/>
    </source>
</evidence>
<dbReference type="PANTHER" id="PTHR11705:SF140">
    <property type="entry name" value="FI02848P-RELATED"/>
    <property type="match status" value="1"/>
</dbReference>
<keyword evidence="15" id="KW-1185">Reference proteome</keyword>
<keyword evidence="8" id="KW-0862">Zinc</keyword>
<dbReference type="EMBL" id="OU892280">
    <property type="protein sequence ID" value="CAG9767507.1"/>
    <property type="molecule type" value="Genomic_DNA"/>
</dbReference>
<evidence type="ECO:0000256" key="9">
    <source>
        <dbReference type="ARBA" id="ARBA00023049"/>
    </source>
</evidence>
<dbReference type="InterPro" id="IPR036990">
    <property type="entry name" value="M14A-like_propep"/>
</dbReference>
<dbReference type="Proteomes" id="UP001152799">
    <property type="component" value="Chromosome 4"/>
</dbReference>
<sequence length="431" mass="49923">MKQLLLILLSILFIQEIKAKSYEGYKVYKLKPENINHDKIIEYLQEDSIFYFLDEGQIESGKPIDVMIEQQYQNYFENMLEKNKFKFDVLVDNVEKVLEQERLDQRLTRTSGLGQVTFNSYMYYSEQMAYLHRLGRDYPEIVAILKLGESYEGRDITALRLSSGPSTDPSKTKPVIFIDAGIHCREWIAPAVALYIIQQLVENPQNALFYQNVDWDIVPNLNPDGYEYTQREDRLWRKTRRPNPNQPNYCMGTDLNRNFDHYWMYAGASSNPCSEIYAGPEAFSESESRAIRDYFLANGETIKLYLSFHSYVSMVLYPWGYASTLPEDHEELQRLGELAADAIHRSTTINSRYTVNTSTLALGPGAGGSDDWVKGVANVSLAYCFELPHGDSPFPFLFPARQLFAAVRETFEAIKVYHQYIENKFWNNNNQ</sequence>
<comment type="cofactor">
    <cofactor evidence="1">
        <name>Zn(2+)</name>
        <dbReference type="ChEBI" id="CHEBI:29105"/>
    </cofactor>
</comment>
<evidence type="ECO:0000313" key="14">
    <source>
        <dbReference type="EMBL" id="CAG9767507.1"/>
    </source>
</evidence>
<evidence type="ECO:0000256" key="8">
    <source>
        <dbReference type="ARBA" id="ARBA00022833"/>
    </source>
</evidence>
<name>A0A9N9QEX3_9CUCU</name>
<feature type="domain" description="Peptidase M14" evidence="13">
    <location>
        <begin position="120"/>
        <end position="421"/>
    </location>
</feature>
<protein>
    <recommendedName>
        <fullName evidence="13">Peptidase M14 domain-containing protein</fullName>
    </recommendedName>
</protein>